<dbReference type="Proteomes" id="UP001194580">
    <property type="component" value="Unassembled WGS sequence"/>
</dbReference>
<comment type="caution">
    <text evidence="1">The sequence shown here is derived from an EMBL/GenBank/DDBJ whole genome shotgun (WGS) entry which is preliminary data.</text>
</comment>
<sequence length="172" mass="19504">MSTPETSAAQVEEWNPCGLYVQLPQLLQLITLTTLKIDVSAKWDIMHLLTIFKSCRTSKNCLSKPKSLNDVRSASCCPVPTQTQIYSVLITSQELAHIDGDEPVPSFKSVMDQKLNPIFEMVPNMEEFNVMDGDMMRPRFVDRTPEKIALCIRFNSVGKTRTFERGIDTYPL</sequence>
<proteinExistence type="predicted"/>
<accession>A0AAD4DJK7</accession>
<dbReference type="EMBL" id="JAAAIL010000094">
    <property type="protein sequence ID" value="KAG0279908.1"/>
    <property type="molecule type" value="Genomic_DNA"/>
</dbReference>
<evidence type="ECO:0000313" key="2">
    <source>
        <dbReference type="Proteomes" id="UP001194580"/>
    </source>
</evidence>
<evidence type="ECO:0000313" key="1">
    <source>
        <dbReference type="EMBL" id="KAG0279908.1"/>
    </source>
</evidence>
<name>A0AAD4DJK7_9FUNG</name>
<gene>
    <name evidence="1" type="ORF">BGZ95_011883</name>
</gene>
<dbReference type="AlphaFoldDB" id="A0AAD4DJK7"/>
<reference evidence="1" key="1">
    <citation type="journal article" date="2020" name="Fungal Divers.">
        <title>Resolving the Mortierellaceae phylogeny through synthesis of multi-gene phylogenetics and phylogenomics.</title>
        <authorList>
            <person name="Vandepol N."/>
            <person name="Liber J."/>
            <person name="Desiro A."/>
            <person name="Na H."/>
            <person name="Kennedy M."/>
            <person name="Barry K."/>
            <person name="Grigoriev I.V."/>
            <person name="Miller A.N."/>
            <person name="O'Donnell K."/>
            <person name="Stajich J.E."/>
            <person name="Bonito G."/>
        </authorList>
    </citation>
    <scope>NUCLEOTIDE SEQUENCE</scope>
    <source>
        <strain evidence="1">NRRL 28262</strain>
    </source>
</reference>
<protein>
    <submittedName>
        <fullName evidence="1">Uncharacterized protein</fullName>
    </submittedName>
</protein>
<organism evidence="1 2">
    <name type="scientific">Linnemannia exigua</name>
    <dbReference type="NCBI Taxonomy" id="604196"/>
    <lineage>
        <taxon>Eukaryota</taxon>
        <taxon>Fungi</taxon>
        <taxon>Fungi incertae sedis</taxon>
        <taxon>Mucoromycota</taxon>
        <taxon>Mortierellomycotina</taxon>
        <taxon>Mortierellomycetes</taxon>
        <taxon>Mortierellales</taxon>
        <taxon>Mortierellaceae</taxon>
        <taxon>Linnemannia</taxon>
    </lineage>
</organism>
<keyword evidence="2" id="KW-1185">Reference proteome</keyword>